<dbReference type="PANTHER" id="PTHR19879:SF9">
    <property type="entry name" value="TRANSCRIPTION INITIATION FACTOR TFIID SUBUNIT 5"/>
    <property type="match status" value="1"/>
</dbReference>
<protein>
    <submittedName>
        <fullName evidence="5">WD domain G-beta repeat</fullName>
    </submittedName>
</protein>
<dbReference type="PROSITE" id="PS50294">
    <property type="entry name" value="WD_REPEATS_REGION"/>
    <property type="match status" value="1"/>
</dbReference>
<dbReference type="InterPro" id="IPR001680">
    <property type="entry name" value="WD40_rpt"/>
</dbReference>
<dbReference type="PANTHER" id="PTHR19879">
    <property type="entry name" value="TRANSCRIPTION INITIATION FACTOR TFIID"/>
    <property type="match status" value="1"/>
</dbReference>
<dbReference type="PROSITE" id="PS00678">
    <property type="entry name" value="WD_REPEATS_1"/>
    <property type="match status" value="1"/>
</dbReference>
<sequence length="453" mass="48791">MASTNQTRKRKAAAVTDESFGRSSVWDASRSDFSGPWGRFDDESKWEKAGKRADEDIASIIGPAILPRWYFEQQLSSGWHPGAKATQKATEIVPSHAWSFHRALPLPTTFPLPSKLRQTISVGNSGVDTIAASHAGLVACGRVDGDVSVYSLPESATGSYSEAAVLKGHTEAINALCWPGGAGSLISGSHDGTLKLWDLERNHATTSPLRDVQGMDAFDSIKFYPTSLAPQPGQPAIVYASVGVSGSGRSLASARSRVVRWDTRMAAPEMLPCGLFDRNVNAISFSEDGRYYVTGDDTNRVMLFSVTAPTMAVDVLGTSSRFPKSAICRVGSDRWAVSTRSHHIQMIDFKDGRIKFMTTRVDGKETNVSLRGGGFTTGQTIGLDASPDGRYVVSGSGKGGVFLWKVDSNREQFMTTDPVKILRHGDEPVGGVAWSPLGGVWSSGADGRVKLWR</sequence>
<accession>A0A8J6BZQ2</accession>
<dbReference type="PROSITE" id="PS50082">
    <property type="entry name" value="WD_REPEATS_2"/>
    <property type="match status" value="1"/>
</dbReference>
<comment type="caution">
    <text evidence="5">The sequence shown here is derived from an EMBL/GenBank/DDBJ whole genome shotgun (WGS) entry which is preliminary data.</text>
</comment>
<evidence type="ECO:0000256" key="2">
    <source>
        <dbReference type="ARBA" id="ARBA00022737"/>
    </source>
</evidence>
<feature type="region of interest" description="Disordered" evidence="4">
    <location>
        <begin position="1"/>
        <end position="42"/>
    </location>
</feature>
<feature type="repeat" description="WD" evidence="3">
    <location>
        <begin position="166"/>
        <end position="207"/>
    </location>
</feature>
<dbReference type="InterPro" id="IPR019775">
    <property type="entry name" value="WD40_repeat_CS"/>
</dbReference>
<dbReference type="InterPro" id="IPR015943">
    <property type="entry name" value="WD40/YVTN_repeat-like_dom_sf"/>
</dbReference>
<dbReference type="EMBL" id="JAHDYR010000008">
    <property type="protein sequence ID" value="KAG9395751.1"/>
    <property type="molecule type" value="Genomic_DNA"/>
</dbReference>
<reference evidence="5" key="1">
    <citation type="submission" date="2021-05" db="EMBL/GenBank/DDBJ databases">
        <title>A free-living protist that lacks canonical eukaryotic 1 DNA replication and segregation systems.</title>
        <authorList>
            <person name="Salas-Leiva D.E."/>
            <person name="Tromer E.C."/>
            <person name="Curtis B.A."/>
            <person name="Jerlstrom-Hultqvist J."/>
            <person name="Kolisko M."/>
            <person name="Yi Z."/>
            <person name="Salas-Leiva J.S."/>
            <person name="Gallot-Lavallee L."/>
            <person name="Kops G.J.P.L."/>
            <person name="Archibald J.M."/>
            <person name="Simpson A.G.B."/>
            <person name="Roger A.J."/>
        </authorList>
    </citation>
    <scope>NUCLEOTIDE SEQUENCE</scope>
    <source>
        <strain evidence="5">BICM</strain>
    </source>
</reference>
<dbReference type="OrthoDB" id="10251381at2759"/>
<keyword evidence="6" id="KW-1185">Reference proteome</keyword>
<dbReference type="SUPFAM" id="SSF50978">
    <property type="entry name" value="WD40 repeat-like"/>
    <property type="match status" value="1"/>
</dbReference>
<name>A0A8J6BZQ2_9EUKA</name>
<evidence type="ECO:0000256" key="4">
    <source>
        <dbReference type="SAM" id="MobiDB-lite"/>
    </source>
</evidence>
<evidence type="ECO:0000313" key="6">
    <source>
        <dbReference type="Proteomes" id="UP000717585"/>
    </source>
</evidence>
<keyword evidence="1 3" id="KW-0853">WD repeat</keyword>
<organism evidence="5 6">
    <name type="scientific">Carpediemonas membranifera</name>
    <dbReference type="NCBI Taxonomy" id="201153"/>
    <lineage>
        <taxon>Eukaryota</taxon>
        <taxon>Metamonada</taxon>
        <taxon>Carpediemonas-like organisms</taxon>
        <taxon>Carpediemonas</taxon>
    </lineage>
</organism>
<evidence type="ECO:0000256" key="1">
    <source>
        <dbReference type="ARBA" id="ARBA00022574"/>
    </source>
</evidence>
<dbReference type="Proteomes" id="UP000717585">
    <property type="component" value="Unassembled WGS sequence"/>
</dbReference>
<dbReference type="SMART" id="SM00320">
    <property type="entry name" value="WD40"/>
    <property type="match status" value="5"/>
</dbReference>
<dbReference type="AlphaFoldDB" id="A0A8J6BZQ2"/>
<dbReference type="InterPro" id="IPR036322">
    <property type="entry name" value="WD40_repeat_dom_sf"/>
</dbReference>
<evidence type="ECO:0000256" key="3">
    <source>
        <dbReference type="PROSITE-ProRule" id="PRU00221"/>
    </source>
</evidence>
<dbReference type="Pfam" id="PF00400">
    <property type="entry name" value="WD40"/>
    <property type="match status" value="4"/>
</dbReference>
<keyword evidence="2" id="KW-0677">Repeat</keyword>
<gene>
    <name evidence="5" type="ORF">J8273_2658</name>
</gene>
<proteinExistence type="predicted"/>
<dbReference type="Gene3D" id="2.130.10.10">
    <property type="entry name" value="YVTN repeat-like/Quinoprotein amine dehydrogenase"/>
    <property type="match status" value="2"/>
</dbReference>
<evidence type="ECO:0000313" key="5">
    <source>
        <dbReference type="EMBL" id="KAG9395751.1"/>
    </source>
</evidence>